<accession>E1RCA9</accession>
<dbReference type="Proteomes" id="UP000002318">
    <property type="component" value="Chromosome"/>
</dbReference>
<dbReference type="EC" id="2.7.7.65" evidence="1"/>
<dbReference type="Pfam" id="PF22673">
    <property type="entry name" value="MCP-like_PDC_1"/>
    <property type="match status" value="1"/>
</dbReference>
<evidence type="ECO:0000313" key="5">
    <source>
        <dbReference type="EMBL" id="ADK79989.1"/>
    </source>
</evidence>
<dbReference type="InterPro" id="IPR050469">
    <property type="entry name" value="Diguanylate_Cyclase"/>
</dbReference>
<evidence type="ECO:0000256" key="3">
    <source>
        <dbReference type="SAM" id="Phobius"/>
    </source>
</evidence>
<keyword evidence="3" id="KW-0472">Membrane</keyword>
<dbReference type="SMART" id="SM00267">
    <property type="entry name" value="GGDEF"/>
    <property type="match status" value="1"/>
</dbReference>
<protein>
    <recommendedName>
        <fullName evidence="1">diguanylate cyclase</fullName>
        <ecNumber evidence="1">2.7.7.65</ecNumber>
    </recommendedName>
</protein>
<dbReference type="Pfam" id="PF00990">
    <property type="entry name" value="GGDEF"/>
    <property type="match status" value="1"/>
</dbReference>
<organism evidence="5 6">
    <name type="scientific">Sediminispirochaeta smaragdinae (strain DSM 11293 / JCM 15392 / SEBR 4228)</name>
    <name type="common">Spirochaeta smaragdinae</name>
    <dbReference type="NCBI Taxonomy" id="573413"/>
    <lineage>
        <taxon>Bacteria</taxon>
        <taxon>Pseudomonadati</taxon>
        <taxon>Spirochaetota</taxon>
        <taxon>Spirochaetia</taxon>
        <taxon>Spirochaetales</taxon>
        <taxon>Spirochaetaceae</taxon>
        <taxon>Sediminispirochaeta</taxon>
    </lineage>
</organism>
<sequence length="714" mass="81453">MKGIRSKKGSIVHKITRLILGIIVLQTLLFSGTLIVGGVIYQAEKNAYQAFHDKVNSRKAYLQSEMKNSWTNYDPYIANIRKLLSTHESDTKGFFREAVTQMIPMLRATQATGVFIIIKPIDNGSKGFPAVYLRDYDPMMNPYSNDDIYMVCGSPELAEVLMIPMDQTWQYRFHPTEGSDLFINKPYEAATVASAATLLGYWSKPFTLNEHDIPIITYSIPLFDNSGKLRGVIGTELTLNHLAKFFPAQELQPRDSLGYFIASSDEENEEKVPLIMGGALQRRFIKETEPLKLSIVDEEEHIYTIENHAGKESLYAAVEELGLYKFNTPFENEHWYLIGIMRKDYLLSYANRIRQIILISLLFSIVIGTVGGALISFQMTKPIVVLAKQVRDIDLQHELQFMPTGLQELDELSRSVEITNHRMLESASRLTKIIAMLGLPIGAFEMNPAMGKVFVTEYFWDIINIDKKEAPLYENQQTFTELLDHLFSKPDSTETDVYAIGETPTRWIRYKESRNDGIIVGVVIDVTGEIQEKKQIQRERDHDPLTSLLNRKGFQWEFERWRENSSGSLAALVMFDLDNLKQVNDNFGHKWGDQYIVAAVEQLRGIAPKENQILGRRSGDEFILLLHGFESKERIRRCMEAFYEELVAKLLSFPNGKSAPVSISAGLMWIESEQFTYDELLHFADEALYIAKGNRKGSYVENTTFPGSDRNVIS</sequence>
<dbReference type="InterPro" id="IPR043128">
    <property type="entry name" value="Rev_trsase/Diguanyl_cyclase"/>
</dbReference>
<dbReference type="InterPro" id="IPR000160">
    <property type="entry name" value="GGDEF_dom"/>
</dbReference>
<keyword evidence="3" id="KW-1133">Transmembrane helix</keyword>
<feature type="transmembrane region" description="Helical" evidence="3">
    <location>
        <begin position="356"/>
        <end position="377"/>
    </location>
</feature>
<dbReference type="SUPFAM" id="SSF55073">
    <property type="entry name" value="Nucleotide cyclase"/>
    <property type="match status" value="1"/>
</dbReference>
<dbReference type="HOGENOM" id="CLU_011770_0_0_12"/>
<gene>
    <name evidence="5" type="ordered locus">Spirs_0854</name>
</gene>
<dbReference type="eggNOG" id="COG2199">
    <property type="taxonomic scope" value="Bacteria"/>
</dbReference>
<dbReference type="InterPro" id="IPR029787">
    <property type="entry name" value="Nucleotide_cyclase"/>
</dbReference>
<dbReference type="Gene3D" id="3.30.450.20">
    <property type="entry name" value="PAS domain"/>
    <property type="match status" value="1"/>
</dbReference>
<dbReference type="GO" id="GO:0052621">
    <property type="term" value="F:diguanylate cyclase activity"/>
    <property type="evidence" value="ECO:0007669"/>
    <property type="project" value="UniProtKB-EC"/>
</dbReference>
<dbReference type="STRING" id="573413.Spirs_0854"/>
<feature type="transmembrane region" description="Helical" evidence="3">
    <location>
        <begin position="20"/>
        <end position="41"/>
    </location>
</feature>
<evidence type="ECO:0000256" key="2">
    <source>
        <dbReference type="ARBA" id="ARBA00034247"/>
    </source>
</evidence>
<dbReference type="CDD" id="cd01949">
    <property type="entry name" value="GGDEF"/>
    <property type="match status" value="1"/>
</dbReference>
<dbReference type="RefSeq" id="WP_013253453.1">
    <property type="nucleotide sequence ID" value="NC_014364.1"/>
</dbReference>
<keyword evidence="3" id="KW-0812">Transmembrane</keyword>
<dbReference type="Gene3D" id="3.30.70.270">
    <property type="match status" value="1"/>
</dbReference>
<feature type="domain" description="GGDEF" evidence="4">
    <location>
        <begin position="568"/>
        <end position="702"/>
    </location>
</feature>
<dbReference type="CDD" id="cd18773">
    <property type="entry name" value="PDC1_HK_sensor"/>
    <property type="match status" value="1"/>
</dbReference>
<dbReference type="PANTHER" id="PTHR45138">
    <property type="entry name" value="REGULATORY COMPONENTS OF SENSORY TRANSDUCTION SYSTEM"/>
    <property type="match status" value="1"/>
</dbReference>
<dbReference type="AlphaFoldDB" id="E1RCA9"/>
<comment type="catalytic activity">
    <reaction evidence="2">
        <text>2 GTP = 3',3'-c-di-GMP + 2 diphosphate</text>
        <dbReference type="Rhea" id="RHEA:24898"/>
        <dbReference type="ChEBI" id="CHEBI:33019"/>
        <dbReference type="ChEBI" id="CHEBI:37565"/>
        <dbReference type="ChEBI" id="CHEBI:58805"/>
        <dbReference type="EC" id="2.7.7.65"/>
    </reaction>
</comment>
<name>E1RCA9_SEDSS</name>
<evidence type="ECO:0000259" key="4">
    <source>
        <dbReference type="PROSITE" id="PS50887"/>
    </source>
</evidence>
<proteinExistence type="predicted"/>
<dbReference type="PANTHER" id="PTHR45138:SF9">
    <property type="entry name" value="DIGUANYLATE CYCLASE DGCM-RELATED"/>
    <property type="match status" value="1"/>
</dbReference>
<evidence type="ECO:0000256" key="1">
    <source>
        <dbReference type="ARBA" id="ARBA00012528"/>
    </source>
</evidence>
<keyword evidence="6" id="KW-1185">Reference proteome</keyword>
<dbReference type="KEGG" id="ssm:Spirs_0854"/>
<evidence type="ECO:0000313" key="6">
    <source>
        <dbReference type="Proteomes" id="UP000002318"/>
    </source>
</evidence>
<reference evidence="5 6" key="1">
    <citation type="journal article" date="2010" name="Stand. Genomic Sci.">
        <title>Complete genome sequence of Spirochaeta smaragdinae type strain (SEBR 4228).</title>
        <authorList>
            <person name="Mavromatis K."/>
            <person name="Yasawong M."/>
            <person name="Chertkov O."/>
            <person name="Lapidus A."/>
            <person name="Lucas S."/>
            <person name="Nolan M."/>
            <person name="Del Rio T.G."/>
            <person name="Tice H."/>
            <person name="Cheng J.F."/>
            <person name="Pitluck S."/>
            <person name="Liolios K."/>
            <person name="Ivanova N."/>
            <person name="Tapia R."/>
            <person name="Han C."/>
            <person name="Bruce D."/>
            <person name="Goodwin L."/>
            <person name="Pati A."/>
            <person name="Chen A."/>
            <person name="Palaniappan K."/>
            <person name="Land M."/>
            <person name="Hauser L."/>
            <person name="Chang Y.J."/>
            <person name="Jeffries C.D."/>
            <person name="Detter J.C."/>
            <person name="Rohde M."/>
            <person name="Brambilla E."/>
            <person name="Spring S."/>
            <person name="Goker M."/>
            <person name="Sikorski J."/>
            <person name="Woyke T."/>
            <person name="Bristow J."/>
            <person name="Eisen J.A."/>
            <person name="Markowitz V."/>
            <person name="Hugenholtz P."/>
            <person name="Klenk H.P."/>
            <person name="Kyrpides N.C."/>
        </authorList>
    </citation>
    <scope>NUCLEOTIDE SEQUENCE [LARGE SCALE GENOMIC DNA]</scope>
    <source>
        <strain evidence="6">DSM 11293 / JCM 15392 / SEBR 4228</strain>
    </source>
</reference>
<dbReference type="NCBIfam" id="TIGR00254">
    <property type="entry name" value="GGDEF"/>
    <property type="match status" value="1"/>
</dbReference>
<dbReference type="EMBL" id="CP002116">
    <property type="protein sequence ID" value="ADK79989.1"/>
    <property type="molecule type" value="Genomic_DNA"/>
</dbReference>
<dbReference type="OrthoDB" id="9813903at2"/>
<dbReference type="PROSITE" id="PS50887">
    <property type="entry name" value="GGDEF"/>
    <property type="match status" value="1"/>
</dbReference>